<feature type="non-terminal residue" evidence="19">
    <location>
        <position position="737"/>
    </location>
</feature>
<evidence type="ECO:0000256" key="1">
    <source>
        <dbReference type="ARBA" id="ARBA00004479"/>
    </source>
</evidence>
<accession>A0AA88E608</accession>
<evidence type="ECO:0000256" key="10">
    <source>
        <dbReference type="ARBA" id="ARBA00022989"/>
    </source>
</evidence>
<evidence type="ECO:0000256" key="15">
    <source>
        <dbReference type="PROSITE-ProRule" id="PRU10141"/>
    </source>
</evidence>
<dbReference type="AlphaFoldDB" id="A0AA88E608"/>
<protein>
    <recommendedName>
        <fullName evidence="2">non-specific serine/threonine protein kinase</fullName>
        <ecNumber evidence="2">2.7.11.1</ecNumber>
    </recommendedName>
</protein>
<proteinExistence type="predicted"/>
<keyword evidence="8" id="KW-0418">Kinase</keyword>
<comment type="catalytic activity">
    <reaction evidence="14">
        <text>L-seryl-[protein] + ATP = O-phospho-L-seryl-[protein] + ADP + H(+)</text>
        <dbReference type="Rhea" id="RHEA:17989"/>
        <dbReference type="Rhea" id="RHEA-COMP:9863"/>
        <dbReference type="Rhea" id="RHEA-COMP:11604"/>
        <dbReference type="ChEBI" id="CHEBI:15378"/>
        <dbReference type="ChEBI" id="CHEBI:29999"/>
        <dbReference type="ChEBI" id="CHEBI:30616"/>
        <dbReference type="ChEBI" id="CHEBI:83421"/>
        <dbReference type="ChEBI" id="CHEBI:456216"/>
        <dbReference type="EC" id="2.7.11.1"/>
    </reaction>
</comment>
<dbReference type="SMART" id="SM00220">
    <property type="entry name" value="S_TKc"/>
    <property type="match status" value="1"/>
</dbReference>
<dbReference type="GO" id="GO:0004714">
    <property type="term" value="F:transmembrane receptor protein tyrosine kinase activity"/>
    <property type="evidence" value="ECO:0007669"/>
    <property type="project" value="InterPro"/>
</dbReference>
<evidence type="ECO:0000256" key="17">
    <source>
        <dbReference type="SAM" id="SignalP"/>
    </source>
</evidence>
<dbReference type="EMBL" id="BTGU01000658">
    <property type="protein sequence ID" value="GMN68619.1"/>
    <property type="molecule type" value="Genomic_DNA"/>
</dbReference>
<dbReference type="SUPFAM" id="SSF56112">
    <property type="entry name" value="Protein kinase-like (PK-like)"/>
    <property type="match status" value="1"/>
</dbReference>
<dbReference type="PROSITE" id="PS00108">
    <property type="entry name" value="PROTEIN_KINASE_ST"/>
    <property type="match status" value="1"/>
</dbReference>
<dbReference type="GO" id="GO:0005524">
    <property type="term" value="F:ATP binding"/>
    <property type="evidence" value="ECO:0007669"/>
    <property type="project" value="UniProtKB-UniRule"/>
</dbReference>
<evidence type="ECO:0000256" key="12">
    <source>
        <dbReference type="ARBA" id="ARBA00023180"/>
    </source>
</evidence>
<evidence type="ECO:0000256" key="8">
    <source>
        <dbReference type="ARBA" id="ARBA00022777"/>
    </source>
</evidence>
<feature type="chain" id="PRO_5041689698" description="non-specific serine/threonine protein kinase" evidence="17">
    <location>
        <begin position="34"/>
        <end position="737"/>
    </location>
</feature>
<dbReference type="Pfam" id="PF12819">
    <property type="entry name" value="Malectin_like"/>
    <property type="match status" value="1"/>
</dbReference>
<dbReference type="FunFam" id="1.10.510.10:FF:001023">
    <property type="entry name" value="Os07g0541700 protein"/>
    <property type="match status" value="1"/>
</dbReference>
<dbReference type="GO" id="GO:0016020">
    <property type="term" value="C:membrane"/>
    <property type="evidence" value="ECO:0007669"/>
    <property type="project" value="UniProtKB-SubCell"/>
</dbReference>
<dbReference type="PANTHER" id="PTHR34590">
    <property type="entry name" value="OS03G0124300 PROTEIN-RELATED"/>
    <property type="match status" value="1"/>
</dbReference>
<dbReference type="InterPro" id="IPR011009">
    <property type="entry name" value="Kinase-like_dom_sf"/>
</dbReference>
<feature type="signal peptide" evidence="17">
    <location>
        <begin position="1"/>
        <end position="33"/>
    </location>
</feature>
<feature type="domain" description="Protein kinase" evidence="18">
    <location>
        <begin position="539"/>
        <end position="737"/>
    </location>
</feature>
<dbReference type="FunFam" id="3.30.200.20:FF:000645">
    <property type="entry name" value="Receptor-like protein kinase FERONIA"/>
    <property type="match status" value="1"/>
</dbReference>
<dbReference type="Gene3D" id="2.60.120.430">
    <property type="entry name" value="Galactose-binding lectin"/>
    <property type="match status" value="2"/>
</dbReference>
<dbReference type="EC" id="2.7.11.1" evidence="2"/>
<keyword evidence="11 16" id="KW-0472">Membrane</keyword>
<evidence type="ECO:0000313" key="20">
    <source>
        <dbReference type="Proteomes" id="UP001187192"/>
    </source>
</evidence>
<feature type="binding site" evidence="15">
    <location>
        <position position="568"/>
    </location>
    <ligand>
        <name>ATP</name>
        <dbReference type="ChEBI" id="CHEBI:30616"/>
    </ligand>
</feature>
<dbReference type="Gene3D" id="3.30.200.20">
    <property type="entry name" value="Phosphorylase Kinase, domain 1"/>
    <property type="match status" value="1"/>
</dbReference>
<keyword evidence="9 15" id="KW-0067">ATP-binding</keyword>
<keyword evidence="12" id="KW-0325">Glycoprotein</keyword>
<evidence type="ECO:0000256" key="5">
    <source>
        <dbReference type="ARBA" id="ARBA00022692"/>
    </source>
</evidence>
<organism evidence="19 20">
    <name type="scientific">Ficus carica</name>
    <name type="common">Common fig</name>
    <dbReference type="NCBI Taxonomy" id="3494"/>
    <lineage>
        <taxon>Eukaryota</taxon>
        <taxon>Viridiplantae</taxon>
        <taxon>Streptophyta</taxon>
        <taxon>Embryophyta</taxon>
        <taxon>Tracheophyta</taxon>
        <taxon>Spermatophyta</taxon>
        <taxon>Magnoliopsida</taxon>
        <taxon>eudicotyledons</taxon>
        <taxon>Gunneridae</taxon>
        <taxon>Pentapetalae</taxon>
        <taxon>rosids</taxon>
        <taxon>fabids</taxon>
        <taxon>Rosales</taxon>
        <taxon>Moraceae</taxon>
        <taxon>Ficeae</taxon>
        <taxon>Ficus</taxon>
    </lineage>
</organism>
<dbReference type="FunFam" id="2.60.120.430:FF:000007">
    <property type="entry name" value="FERONIA receptor-like kinase"/>
    <property type="match status" value="1"/>
</dbReference>
<dbReference type="PROSITE" id="PS00107">
    <property type="entry name" value="PROTEIN_KINASE_ATP"/>
    <property type="match status" value="1"/>
</dbReference>
<dbReference type="InterPro" id="IPR024788">
    <property type="entry name" value="Malectin-like_Carb-bd_dom"/>
</dbReference>
<dbReference type="PROSITE" id="PS50011">
    <property type="entry name" value="PROTEIN_KINASE_DOM"/>
    <property type="match status" value="1"/>
</dbReference>
<keyword evidence="5 16" id="KW-0812">Transmembrane</keyword>
<sequence>MQNICYAGFRLQNQPNMILILFCFFIILHGFSGAVTEGQPQTYRPEDNIAINCGFQGNKTEYDRLWNGDINSKIFPLEAEQNKESIVSEVAQIHGNNIPYTTARLSHFEFTYIVPVSRPGPKFVRLHFYNSSYKDESYDISKAFFSVKASQYTLLSNFSVSLTADFLRQQDFVKEFCVTVENIPLNITFTPSASVPGAFGLINGIEVVSMPNNLYYPESENVHFVGQESSYNFKNTTALAMMYRINIGGKAYPPNQDNSLFRNWEQEGDNYLTIPGWSVKPWTNRTIHFTEKVPAYTAPEGVYTTARSMGHEDLAKILSYKLTWEFPLHSGFDYLVRLHFCEIQNEVNKAGDRVFRIFIADNMVDDRADIFYYSGGKFTPYFQDYIASVRDKLNLSVALQAISDGSISVYADAILNGIEIFKLSDFAGNLAGPNPNPVASNSPSSPTQQQAKGKKNSTSIIGIVAGVVSGVILLFILGFFILRRARKVKDAGSSYGITWWGPISFATTKSSKTRGSSSLPSDLCRYFSLAEIKAATNNFEDIFIIGVGGFGNVYKGYIDGGTTTVAIKRLKSESSQGAHEFKTEIEMLSHLRHRHLVSLIGYCNEDREMILVYDYMARGTLRGHLYNTENPPLTWKQRLDICIGAARGLHYLHTGAKYTIIHRDVKTTNILLDEKWVAKVSDFGLSKMGPTTMSKAHVTTVVKGSFGYLDPEYYKRQQLSEKSDVYSFGVVLCEVLC</sequence>
<comment type="subcellular location">
    <subcellularLocation>
        <location evidence="1">Membrane</location>
        <topology evidence="1">Single-pass type I membrane protein</topology>
    </subcellularLocation>
</comment>
<name>A0AA88E608_FICCA</name>
<evidence type="ECO:0000256" key="9">
    <source>
        <dbReference type="ARBA" id="ARBA00022840"/>
    </source>
</evidence>
<feature type="transmembrane region" description="Helical" evidence="16">
    <location>
        <begin position="460"/>
        <end position="482"/>
    </location>
</feature>
<evidence type="ECO:0000256" key="4">
    <source>
        <dbReference type="ARBA" id="ARBA00022679"/>
    </source>
</evidence>
<dbReference type="Gene3D" id="1.10.510.10">
    <property type="entry name" value="Transferase(Phosphotransferase) domain 1"/>
    <property type="match status" value="1"/>
</dbReference>
<evidence type="ECO:0000313" key="19">
    <source>
        <dbReference type="EMBL" id="GMN68619.1"/>
    </source>
</evidence>
<keyword evidence="4" id="KW-0808">Transferase</keyword>
<evidence type="ECO:0000256" key="11">
    <source>
        <dbReference type="ARBA" id="ARBA00023136"/>
    </source>
</evidence>
<evidence type="ECO:0000256" key="7">
    <source>
        <dbReference type="ARBA" id="ARBA00022741"/>
    </source>
</evidence>
<keyword evidence="7 15" id="KW-0547">Nucleotide-binding</keyword>
<dbReference type="InterPro" id="IPR017441">
    <property type="entry name" value="Protein_kinase_ATP_BS"/>
</dbReference>
<dbReference type="InterPro" id="IPR045272">
    <property type="entry name" value="ANXUR1/2-like"/>
</dbReference>
<evidence type="ECO:0000256" key="2">
    <source>
        <dbReference type="ARBA" id="ARBA00012513"/>
    </source>
</evidence>
<dbReference type="FunFam" id="2.60.120.430:FF:000003">
    <property type="entry name" value="FERONIA receptor-like kinase"/>
    <property type="match status" value="1"/>
</dbReference>
<keyword evidence="10 16" id="KW-1133">Transmembrane helix</keyword>
<evidence type="ECO:0000259" key="18">
    <source>
        <dbReference type="PROSITE" id="PS50011"/>
    </source>
</evidence>
<evidence type="ECO:0000256" key="3">
    <source>
        <dbReference type="ARBA" id="ARBA00022527"/>
    </source>
</evidence>
<dbReference type="InterPro" id="IPR001245">
    <property type="entry name" value="Ser-Thr/Tyr_kinase_cat_dom"/>
</dbReference>
<keyword evidence="20" id="KW-1185">Reference proteome</keyword>
<dbReference type="Proteomes" id="UP001187192">
    <property type="component" value="Unassembled WGS sequence"/>
</dbReference>
<keyword evidence="6 17" id="KW-0732">Signal</keyword>
<comment type="caution">
    <text evidence="19">The sequence shown here is derived from an EMBL/GenBank/DDBJ whole genome shotgun (WGS) entry which is preliminary data.</text>
</comment>
<evidence type="ECO:0000256" key="16">
    <source>
        <dbReference type="SAM" id="Phobius"/>
    </source>
</evidence>
<dbReference type="InterPro" id="IPR000719">
    <property type="entry name" value="Prot_kinase_dom"/>
</dbReference>
<gene>
    <name evidence="19" type="ORF">TIFTF001_037678</name>
</gene>
<dbReference type="GO" id="GO:0004674">
    <property type="term" value="F:protein serine/threonine kinase activity"/>
    <property type="evidence" value="ECO:0007669"/>
    <property type="project" value="UniProtKB-KW"/>
</dbReference>
<reference evidence="19" key="1">
    <citation type="submission" date="2023-07" db="EMBL/GenBank/DDBJ databases">
        <title>draft genome sequence of fig (Ficus carica).</title>
        <authorList>
            <person name="Takahashi T."/>
            <person name="Nishimura K."/>
        </authorList>
    </citation>
    <scope>NUCLEOTIDE SEQUENCE</scope>
</reference>
<keyword evidence="3" id="KW-0723">Serine/threonine-protein kinase</keyword>
<evidence type="ECO:0000256" key="6">
    <source>
        <dbReference type="ARBA" id="ARBA00022729"/>
    </source>
</evidence>
<dbReference type="InterPro" id="IPR008271">
    <property type="entry name" value="Ser/Thr_kinase_AS"/>
</dbReference>
<evidence type="ECO:0000256" key="13">
    <source>
        <dbReference type="ARBA" id="ARBA00047899"/>
    </source>
</evidence>
<comment type="catalytic activity">
    <reaction evidence="13">
        <text>L-threonyl-[protein] + ATP = O-phospho-L-threonyl-[protein] + ADP + H(+)</text>
        <dbReference type="Rhea" id="RHEA:46608"/>
        <dbReference type="Rhea" id="RHEA-COMP:11060"/>
        <dbReference type="Rhea" id="RHEA-COMP:11605"/>
        <dbReference type="ChEBI" id="CHEBI:15378"/>
        <dbReference type="ChEBI" id="CHEBI:30013"/>
        <dbReference type="ChEBI" id="CHEBI:30616"/>
        <dbReference type="ChEBI" id="CHEBI:61977"/>
        <dbReference type="ChEBI" id="CHEBI:456216"/>
        <dbReference type="EC" id="2.7.11.1"/>
    </reaction>
</comment>
<dbReference type="PANTHER" id="PTHR34590:SF15">
    <property type="entry name" value="PROTEIN KINASE DOMAIN-CONTAINING PROTEIN"/>
    <property type="match status" value="1"/>
</dbReference>
<evidence type="ECO:0000256" key="14">
    <source>
        <dbReference type="ARBA" id="ARBA00048679"/>
    </source>
</evidence>
<dbReference type="Pfam" id="PF07714">
    <property type="entry name" value="PK_Tyr_Ser-Thr"/>
    <property type="match status" value="1"/>
</dbReference>